<comment type="caution">
    <text evidence="2">The sequence shown here is derived from an EMBL/GenBank/DDBJ whole genome shotgun (WGS) entry which is preliminary data.</text>
</comment>
<reference evidence="2 3" key="1">
    <citation type="submission" date="2023-11" db="EMBL/GenBank/DDBJ databases">
        <title>Draft genome sequence of Microbacterium arthrosphaerae JCM 30492.</title>
        <authorList>
            <person name="Zhang G."/>
            <person name="Ding Y."/>
        </authorList>
    </citation>
    <scope>NUCLEOTIDE SEQUENCE [LARGE SCALE GENOMIC DNA]</scope>
    <source>
        <strain evidence="2 3">JCM 30492</strain>
    </source>
</reference>
<feature type="transmembrane region" description="Helical" evidence="1">
    <location>
        <begin position="147"/>
        <end position="168"/>
    </location>
</feature>
<dbReference type="Proteomes" id="UP001283109">
    <property type="component" value="Unassembled WGS sequence"/>
</dbReference>
<gene>
    <name evidence="2" type="ORF">R8Z58_06590</name>
</gene>
<dbReference type="RefSeq" id="WP_318352983.1">
    <property type="nucleotide sequence ID" value="NZ_JAWQEV010000002.1"/>
</dbReference>
<feature type="transmembrane region" description="Helical" evidence="1">
    <location>
        <begin position="69"/>
        <end position="90"/>
    </location>
</feature>
<keyword evidence="1" id="KW-1133">Transmembrane helix</keyword>
<sequence>MHRFRTANFSPLDWVGAAFSTPLTSVLLAVIVAGAAIVIVGSRASTHVVLSEGAARSVKKRYAPERRTLAISAIAVVVVFVAENVIRGYVINLGDAVSWWRFAAPVASSALAIAILAALIALRGSAPSEAPVVTGARRTWTTFGPRVSLLLCGVVLLLLVATTIAAGATSAADGRGQYIWLEIPIPNEAEIDPIRLWYYGWAFGVPVLIALTALIVATALALRVNAARPFIRPETVAAERGLRSEVASGAVAVATAGMLLALAGAWRLIARAGSGTQLWIEGQNGGDPYEAAWRYAELATAAGWLAPILEVTAFALLLLVIAPMRRKWPSASPDEQRDALVDFARADR</sequence>
<organism evidence="2 3">
    <name type="scientific">Microbacterium arthrosphaerae</name>
    <dbReference type="NCBI Taxonomy" id="792652"/>
    <lineage>
        <taxon>Bacteria</taxon>
        <taxon>Bacillati</taxon>
        <taxon>Actinomycetota</taxon>
        <taxon>Actinomycetes</taxon>
        <taxon>Micrococcales</taxon>
        <taxon>Microbacteriaceae</taxon>
        <taxon>Microbacterium</taxon>
    </lineage>
</organism>
<evidence type="ECO:0000313" key="2">
    <source>
        <dbReference type="EMBL" id="MDW4572448.1"/>
    </source>
</evidence>
<feature type="transmembrane region" description="Helical" evidence="1">
    <location>
        <begin position="102"/>
        <end position="122"/>
    </location>
</feature>
<feature type="transmembrane region" description="Helical" evidence="1">
    <location>
        <begin position="250"/>
        <end position="269"/>
    </location>
</feature>
<feature type="transmembrane region" description="Helical" evidence="1">
    <location>
        <begin position="301"/>
        <end position="322"/>
    </location>
</feature>
<accession>A0ABU4GZE9</accession>
<proteinExistence type="predicted"/>
<protein>
    <submittedName>
        <fullName evidence="2">Uncharacterized protein</fullName>
    </submittedName>
</protein>
<keyword evidence="3" id="KW-1185">Reference proteome</keyword>
<feature type="transmembrane region" description="Helical" evidence="1">
    <location>
        <begin position="14"/>
        <end position="40"/>
    </location>
</feature>
<keyword evidence="1" id="KW-0812">Transmembrane</keyword>
<evidence type="ECO:0000256" key="1">
    <source>
        <dbReference type="SAM" id="Phobius"/>
    </source>
</evidence>
<evidence type="ECO:0000313" key="3">
    <source>
        <dbReference type="Proteomes" id="UP001283109"/>
    </source>
</evidence>
<keyword evidence="1" id="KW-0472">Membrane</keyword>
<name>A0ABU4GZE9_9MICO</name>
<dbReference type="EMBL" id="JAWQEV010000002">
    <property type="protein sequence ID" value="MDW4572448.1"/>
    <property type="molecule type" value="Genomic_DNA"/>
</dbReference>
<feature type="transmembrane region" description="Helical" evidence="1">
    <location>
        <begin position="196"/>
        <end position="222"/>
    </location>
</feature>